<accession>A0AAD8AFG4</accession>
<feature type="non-terminal residue" evidence="2">
    <location>
        <position position="79"/>
    </location>
</feature>
<evidence type="ECO:0000256" key="1">
    <source>
        <dbReference type="SAM" id="Phobius"/>
    </source>
</evidence>
<keyword evidence="1" id="KW-0812">Transmembrane</keyword>
<proteinExistence type="predicted"/>
<reference evidence="2" key="2">
    <citation type="submission" date="2023-05" db="EMBL/GenBank/DDBJ databases">
        <authorList>
            <person name="Fouks B."/>
        </authorList>
    </citation>
    <scope>NUCLEOTIDE SEQUENCE</scope>
    <source>
        <strain evidence="2">Stay&amp;Tobe</strain>
        <tissue evidence="2">Testes</tissue>
    </source>
</reference>
<keyword evidence="1" id="KW-0472">Membrane</keyword>
<feature type="non-terminal residue" evidence="2">
    <location>
        <position position="1"/>
    </location>
</feature>
<dbReference type="Proteomes" id="UP001233999">
    <property type="component" value="Unassembled WGS sequence"/>
</dbReference>
<feature type="transmembrane region" description="Helical" evidence="1">
    <location>
        <begin position="38"/>
        <end position="55"/>
    </location>
</feature>
<comment type="caution">
    <text evidence="2">The sequence shown here is derived from an EMBL/GenBank/DDBJ whole genome shotgun (WGS) entry which is preliminary data.</text>
</comment>
<organism evidence="2 3">
    <name type="scientific">Diploptera punctata</name>
    <name type="common">Pacific beetle cockroach</name>
    <dbReference type="NCBI Taxonomy" id="6984"/>
    <lineage>
        <taxon>Eukaryota</taxon>
        <taxon>Metazoa</taxon>
        <taxon>Ecdysozoa</taxon>
        <taxon>Arthropoda</taxon>
        <taxon>Hexapoda</taxon>
        <taxon>Insecta</taxon>
        <taxon>Pterygota</taxon>
        <taxon>Neoptera</taxon>
        <taxon>Polyneoptera</taxon>
        <taxon>Dictyoptera</taxon>
        <taxon>Blattodea</taxon>
        <taxon>Blaberoidea</taxon>
        <taxon>Blaberidae</taxon>
        <taxon>Diplopterinae</taxon>
        <taxon>Diploptera</taxon>
    </lineage>
</organism>
<sequence length="79" mass="8872">ASLPSSVITTEVVVMVKMRRMPPETAVPCLLKSMKYEFHCFVVFFTLNLFLYGLHTTVTINDGLNSFQIFSLSLGIRGI</sequence>
<protein>
    <submittedName>
        <fullName evidence="2">Uncharacterized protein</fullName>
    </submittedName>
</protein>
<keyword evidence="3" id="KW-1185">Reference proteome</keyword>
<dbReference type="EMBL" id="JASPKZ010001337">
    <property type="protein sequence ID" value="KAJ9598101.1"/>
    <property type="molecule type" value="Genomic_DNA"/>
</dbReference>
<gene>
    <name evidence="2" type="ORF">L9F63_026793</name>
</gene>
<dbReference type="AlphaFoldDB" id="A0AAD8AFG4"/>
<keyword evidence="1" id="KW-1133">Transmembrane helix</keyword>
<evidence type="ECO:0000313" key="2">
    <source>
        <dbReference type="EMBL" id="KAJ9598101.1"/>
    </source>
</evidence>
<name>A0AAD8AFG4_DIPPU</name>
<reference evidence="2" key="1">
    <citation type="journal article" date="2023" name="IScience">
        <title>Live-bearing cockroach genome reveals convergent evolutionary mechanisms linked to viviparity in insects and beyond.</title>
        <authorList>
            <person name="Fouks B."/>
            <person name="Harrison M.C."/>
            <person name="Mikhailova A.A."/>
            <person name="Marchal E."/>
            <person name="English S."/>
            <person name="Carruthers M."/>
            <person name="Jennings E.C."/>
            <person name="Chiamaka E.L."/>
            <person name="Frigard R.A."/>
            <person name="Pippel M."/>
            <person name="Attardo G.M."/>
            <person name="Benoit J.B."/>
            <person name="Bornberg-Bauer E."/>
            <person name="Tobe S.S."/>
        </authorList>
    </citation>
    <scope>NUCLEOTIDE SEQUENCE</scope>
    <source>
        <strain evidence="2">Stay&amp;Tobe</strain>
    </source>
</reference>
<evidence type="ECO:0000313" key="3">
    <source>
        <dbReference type="Proteomes" id="UP001233999"/>
    </source>
</evidence>